<accession>A0A0J9C918</accession>
<evidence type="ECO:0008006" key="8">
    <source>
        <dbReference type="Google" id="ProtNLM"/>
    </source>
</evidence>
<name>A0A0J9C918_9FIRM</name>
<dbReference type="Gene3D" id="2.60.120.10">
    <property type="entry name" value="Jelly Rolls"/>
    <property type="match status" value="1"/>
</dbReference>
<keyword evidence="3" id="KW-0804">Transcription</keyword>
<dbReference type="GO" id="GO:0003677">
    <property type="term" value="F:DNA binding"/>
    <property type="evidence" value="ECO:0007669"/>
    <property type="project" value="UniProtKB-KW"/>
</dbReference>
<reference evidence="6 7" key="1">
    <citation type="submission" date="2011-04" db="EMBL/GenBank/DDBJ databases">
        <title>The Genome Sequence of Clostridium citroniae WAL-19142.</title>
        <authorList>
            <consortium name="The Broad Institute Genome Sequencing Platform"/>
            <person name="Earl A."/>
            <person name="Ward D."/>
            <person name="Feldgarden M."/>
            <person name="Gevers D."/>
            <person name="Warren Y.A."/>
            <person name="Tyrrell K.L."/>
            <person name="Citron D.M."/>
            <person name="Goldstein E.J."/>
            <person name="Daigneault M."/>
            <person name="Allen-Vercoe E."/>
            <person name="Young S.K."/>
            <person name="Zeng Q."/>
            <person name="Gargeya S."/>
            <person name="Fitzgerald M."/>
            <person name="Haas B."/>
            <person name="Abouelleil A."/>
            <person name="Alvarado L."/>
            <person name="Arachchi H.M."/>
            <person name="Berlin A."/>
            <person name="Brown A."/>
            <person name="Chapman S.B."/>
            <person name="Chen Z."/>
            <person name="Dunbar C."/>
            <person name="Freedman E."/>
            <person name="Gearin G."/>
            <person name="Gellesch M."/>
            <person name="Goldberg J."/>
            <person name="Griggs A."/>
            <person name="Gujja S."/>
            <person name="Heilman E.R."/>
            <person name="Heiman D."/>
            <person name="Howarth C."/>
            <person name="Larson L."/>
            <person name="Lui A."/>
            <person name="MacDonald P.J."/>
            <person name="Mehta T."/>
            <person name="Montmayeur A."/>
            <person name="Murphy C."/>
            <person name="Neiman D."/>
            <person name="Pearson M."/>
            <person name="Priest M."/>
            <person name="Roberts A."/>
            <person name="Saif S."/>
            <person name="Shea T."/>
            <person name="Shenoy N."/>
            <person name="Sisk P."/>
            <person name="Stolte C."/>
            <person name="Sykes S."/>
            <person name="White J."/>
            <person name="Yandava C."/>
            <person name="Wortman J."/>
            <person name="Nusbaum C."/>
            <person name="Birren B."/>
        </authorList>
    </citation>
    <scope>NUCLEOTIDE SEQUENCE [LARGE SCALE GENOMIC DNA]</scope>
    <source>
        <strain evidence="6 7">WAL-19142</strain>
    </source>
</reference>
<sequence length="220" mass="24940">MCQEEIQEAVCASSLLRDSGLSADCMKVRKCHKGQIISDRQKGQEILGLVVSGRVDVYSIALDGREILLSQLKRGDCFGIINLFTDTELPTVLRCRSDTTLLMIPKSKLIEAMEANGSLAIRYAGVCNRKMQFLIRRIEFLTMQSGRKKLIQYLLMQPECHGEVCLEESREELASVLGISRASLFRELALLQNRELISQEHGRIRILDRKELEDILYCCS</sequence>
<proteinExistence type="predicted"/>
<dbReference type="InterPro" id="IPR018490">
    <property type="entry name" value="cNMP-bd_dom_sf"/>
</dbReference>
<dbReference type="InterPro" id="IPR000595">
    <property type="entry name" value="cNMP-bd_dom"/>
</dbReference>
<dbReference type="PATRIC" id="fig|742734.4.peg.2066"/>
<dbReference type="EMBL" id="ADLK01000018">
    <property type="protein sequence ID" value="KMW20866.1"/>
    <property type="molecule type" value="Genomic_DNA"/>
</dbReference>
<comment type="caution">
    <text evidence="6">The sequence shown here is derived from an EMBL/GenBank/DDBJ whole genome shotgun (WGS) entry which is preliminary data.</text>
</comment>
<dbReference type="GO" id="GO:0003700">
    <property type="term" value="F:DNA-binding transcription factor activity"/>
    <property type="evidence" value="ECO:0007669"/>
    <property type="project" value="TreeGrafter"/>
</dbReference>
<evidence type="ECO:0000313" key="6">
    <source>
        <dbReference type="EMBL" id="KMW20866.1"/>
    </source>
</evidence>
<evidence type="ECO:0000256" key="1">
    <source>
        <dbReference type="ARBA" id="ARBA00023015"/>
    </source>
</evidence>
<dbReference type="PANTHER" id="PTHR24567">
    <property type="entry name" value="CRP FAMILY TRANSCRIPTIONAL REGULATORY PROTEIN"/>
    <property type="match status" value="1"/>
</dbReference>
<evidence type="ECO:0000256" key="2">
    <source>
        <dbReference type="ARBA" id="ARBA00023125"/>
    </source>
</evidence>
<evidence type="ECO:0000313" key="7">
    <source>
        <dbReference type="Proteomes" id="UP000037392"/>
    </source>
</evidence>
<dbReference type="PANTHER" id="PTHR24567:SF26">
    <property type="entry name" value="REGULATORY PROTEIN YEIL"/>
    <property type="match status" value="1"/>
</dbReference>
<keyword evidence="2" id="KW-0238">DNA-binding</keyword>
<dbReference type="PROSITE" id="PS51063">
    <property type="entry name" value="HTH_CRP_2"/>
    <property type="match status" value="1"/>
</dbReference>
<dbReference type="SUPFAM" id="SSF51206">
    <property type="entry name" value="cAMP-binding domain-like"/>
    <property type="match status" value="1"/>
</dbReference>
<gene>
    <name evidence="6" type="ORF">HMPREF9470_01925</name>
</gene>
<dbReference type="OrthoDB" id="3176638at2"/>
<dbReference type="InterPro" id="IPR014710">
    <property type="entry name" value="RmlC-like_jellyroll"/>
</dbReference>
<protein>
    <recommendedName>
        <fullName evidence="8">Cyclic nucleotide-binding domain-containing protein</fullName>
    </recommendedName>
</protein>
<organism evidence="6 7">
    <name type="scientific">[Clostridium] citroniae WAL-19142</name>
    <dbReference type="NCBI Taxonomy" id="742734"/>
    <lineage>
        <taxon>Bacteria</taxon>
        <taxon>Bacillati</taxon>
        <taxon>Bacillota</taxon>
        <taxon>Clostridia</taxon>
        <taxon>Lachnospirales</taxon>
        <taxon>Lachnospiraceae</taxon>
        <taxon>Enterocloster</taxon>
    </lineage>
</organism>
<dbReference type="AlphaFoldDB" id="A0A0J9C918"/>
<evidence type="ECO:0000259" key="4">
    <source>
        <dbReference type="PROSITE" id="PS50042"/>
    </source>
</evidence>
<dbReference type="Pfam" id="PF00027">
    <property type="entry name" value="cNMP_binding"/>
    <property type="match status" value="1"/>
</dbReference>
<keyword evidence="1" id="KW-0805">Transcription regulation</keyword>
<dbReference type="InterPro" id="IPR050397">
    <property type="entry name" value="Env_Response_Regulators"/>
</dbReference>
<dbReference type="Proteomes" id="UP000037392">
    <property type="component" value="Unassembled WGS sequence"/>
</dbReference>
<feature type="domain" description="Cyclic nucleotide-binding" evidence="4">
    <location>
        <begin position="23"/>
        <end position="113"/>
    </location>
</feature>
<evidence type="ECO:0000256" key="3">
    <source>
        <dbReference type="ARBA" id="ARBA00023163"/>
    </source>
</evidence>
<dbReference type="RefSeq" id="WP_007860990.1">
    <property type="nucleotide sequence ID" value="NZ_KQ235877.1"/>
</dbReference>
<evidence type="ECO:0000259" key="5">
    <source>
        <dbReference type="PROSITE" id="PS51063"/>
    </source>
</evidence>
<dbReference type="PROSITE" id="PS50042">
    <property type="entry name" value="CNMP_BINDING_3"/>
    <property type="match status" value="1"/>
</dbReference>
<dbReference type="InterPro" id="IPR036390">
    <property type="entry name" value="WH_DNA-bd_sf"/>
</dbReference>
<dbReference type="GeneID" id="93166249"/>
<feature type="domain" description="HTH crp-type" evidence="5">
    <location>
        <begin position="144"/>
        <end position="210"/>
    </location>
</feature>
<dbReference type="CDD" id="cd00038">
    <property type="entry name" value="CAP_ED"/>
    <property type="match status" value="1"/>
</dbReference>
<dbReference type="GO" id="GO:0005829">
    <property type="term" value="C:cytosol"/>
    <property type="evidence" value="ECO:0007669"/>
    <property type="project" value="TreeGrafter"/>
</dbReference>
<dbReference type="InterPro" id="IPR012318">
    <property type="entry name" value="HTH_CRP"/>
</dbReference>
<dbReference type="Pfam" id="PF13545">
    <property type="entry name" value="HTH_Crp_2"/>
    <property type="match status" value="1"/>
</dbReference>
<dbReference type="SUPFAM" id="SSF46785">
    <property type="entry name" value="Winged helix' DNA-binding domain"/>
    <property type="match status" value="1"/>
</dbReference>